<sequence>MYVRFSASKRILFGQRVGRPMTEDRSKPEFNVPMDFRSYKFSTGKIPYNHIVLI</sequence>
<dbReference type="AlphaFoldDB" id="A0A3E0E195"/>
<organism evidence="1 2">
    <name type="scientific">Algoriphagus antarcticus</name>
    <dbReference type="NCBI Taxonomy" id="238540"/>
    <lineage>
        <taxon>Bacteria</taxon>
        <taxon>Pseudomonadati</taxon>
        <taxon>Bacteroidota</taxon>
        <taxon>Cytophagia</taxon>
        <taxon>Cytophagales</taxon>
        <taxon>Cyclobacteriaceae</taxon>
        <taxon>Algoriphagus</taxon>
    </lineage>
</organism>
<dbReference type="Proteomes" id="UP000256405">
    <property type="component" value="Unassembled WGS sequence"/>
</dbReference>
<evidence type="ECO:0000313" key="1">
    <source>
        <dbReference type="EMBL" id="REG92067.1"/>
    </source>
</evidence>
<protein>
    <submittedName>
        <fullName evidence="1">Uncharacterized protein</fullName>
    </submittedName>
</protein>
<keyword evidence="2" id="KW-1185">Reference proteome</keyword>
<dbReference type="EMBL" id="QUNF01000003">
    <property type="protein sequence ID" value="REG92067.1"/>
    <property type="molecule type" value="Genomic_DNA"/>
</dbReference>
<comment type="caution">
    <text evidence="1">The sequence shown here is derived from an EMBL/GenBank/DDBJ whole genome shotgun (WGS) entry which is preliminary data.</text>
</comment>
<evidence type="ECO:0000313" key="2">
    <source>
        <dbReference type="Proteomes" id="UP000256405"/>
    </source>
</evidence>
<proteinExistence type="predicted"/>
<accession>A0A3E0E195</accession>
<gene>
    <name evidence="1" type="ORF">C8N25_103144</name>
</gene>
<reference evidence="1 2" key="1">
    <citation type="submission" date="2018-08" db="EMBL/GenBank/DDBJ databases">
        <title>Genomic Encyclopedia of Archaeal and Bacterial Type Strains, Phase II (KMG-II): from individual species to whole genera.</title>
        <authorList>
            <person name="Goeker M."/>
        </authorList>
    </citation>
    <scope>NUCLEOTIDE SEQUENCE [LARGE SCALE GENOMIC DNA]</scope>
    <source>
        <strain evidence="1 2">DSM 15986</strain>
    </source>
</reference>
<name>A0A3E0E195_9BACT</name>